<keyword evidence="3 5" id="KW-0663">Pyridoxal phosphate</keyword>
<dbReference type="EMBL" id="AP022839">
    <property type="protein sequence ID" value="BCA94907.1"/>
    <property type="molecule type" value="Genomic_DNA"/>
</dbReference>
<dbReference type="InterPro" id="IPR029066">
    <property type="entry name" value="PLP-binding_barrel"/>
</dbReference>
<comment type="pathway">
    <text evidence="5">Amino-acid biosynthesis; D-alanine biosynthesis; D-alanine from L-alanine: step 1/1.</text>
</comment>
<dbReference type="SUPFAM" id="SSF51419">
    <property type="entry name" value="PLP-binding barrel"/>
    <property type="match status" value="1"/>
</dbReference>
<comment type="cofactor">
    <cofactor evidence="2 5 6">
        <name>pyridoxal 5'-phosphate</name>
        <dbReference type="ChEBI" id="CHEBI:597326"/>
    </cofactor>
</comment>
<protein>
    <recommendedName>
        <fullName evidence="5">Alanine racemase</fullName>
        <ecNumber evidence="5">5.1.1.1</ecNumber>
    </recommendedName>
</protein>
<dbReference type="GO" id="GO:0030170">
    <property type="term" value="F:pyridoxal phosphate binding"/>
    <property type="evidence" value="ECO:0007669"/>
    <property type="project" value="UniProtKB-UniRule"/>
</dbReference>
<dbReference type="UniPathway" id="UPA00042">
    <property type="reaction ID" value="UER00497"/>
</dbReference>
<feature type="active site" description="Proton acceptor; specific for D-alanine" evidence="5">
    <location>
        <position position="35"/>
    </location>
</feature>
<dbReference type="InterPro" id="IPR011079">
    <property type="entry name" value="Ala_racemase_C"/>
</dbReference>
<dbReference type="GO" id="GO:0030632">
    <property type="term" value="P:D-alanine biosynthetic process"/>
    <property type="evidence" value="ECO:0007669"/>
    <property type="project" value="UniProtKB-UniRule"/>
</dbReference>
<evidence type="ECO:0000256" key="2">
    <source>
        <dbReference type="ARBA" id="ARBA00001933"/>
    </source>
</evidence>
<reference evidence="9" key="1">
    <citation type="journal article" date="2020" name="Microbiol. Resour. Announc.">
        <title>Complete Genome Sequence of Novel Psychrotolerant Legionella Strain TUM19329, Isolated from Antarctic Lake Sediment.</title>
        <authorList>
            <person name="Shimada S."/>
            <person name="Nakai R."/>
            <person name="Aoki K."/>
            <person name="Shimoeda N."/>
            <person name="Ohno G."/>
            <person name="Miyazaki Y."/>
            <person name="Kudoh S."/>
            <person name="Imura S."/>
            <person name="Watanabe K."/>
            <person name="Ishii Y."/>
            <person name="Tateda K."/>
        </authorList>
    </citation>
    <scope>NUCLEOTIDE SEQUENCE [LARGE SCALE GENOMIC DNA]</scope>
    <source>
        <strain evidence="9">TUM19329</strain>
    </source>
</reference>
<proteinExistence type="inferred from homology"/>
<evidence type="ECO:0000313" key="9">
    <source>
        <dbReference type="EMBL" id="BCA94907.1"/>
    </source>
</evidence>
<evidence type="ECO:0000259" key="8">
    <source>
        <dbReference type="SMART" id="SM01005"/>
    </source>
</evidence>
<dbReference type="InterPro" id="IPR009006">
    <property type="entry name" value="Ala_racemase/Decarboxylase_C"/>
</dbReference>
<dbReference type="Gene3D" id="3.20.20.10">
    <property type="entry name" value="Alanine racemase"/>
    <property type="match status" value="1"/>
</dbReference>
<organism evidence="9 10">
    <name type="scientific">Legionella antarctica</name>
    <dbReference type="NCBI Taxonomy" id="2708020"/>
    <lineage>
        <taxon>Bacteria</taxon>
        <taxon>Pseudomonadati</taxon>
        <taxon>Pseudomonadota</taxon>
        <taxon>Gammaproteobacteria</taxon>
        <taxon>Legionellales</taxon>
        <taxon>Legionellaceae</taxon>
        <taxon>Legionella</taxon>
    </lineage>
</organism>
<keyword evidence="4 5" id="KW-0413">Isomerase</keyword>
<comment type="catalytic activity">
    <reaction evidence="1 5">
        <text>L-alanine = D-alanine</text>
        <dbReference type="Rhea" id="RHEA:20249"/>
        <dbReference type="ChEBI" id="CHEBI:57416"/>
        <dbReference type="ChEBI" id="CHEBI:57972"/>
        <dbReference type="EC" id="5.1.1.1"/>
    </reaction>
</comment>
<dbReference type="AlphaFoldDB" id="A0A6F8T416"/>
<evidence type="ECO:0000256" key="7">
    <source>
        <dbReference type="PIRSR" id="PIRSR600821-52"/>
    </source>
</evidence>
<comment type="similarity">
    <text evidence="5">Belongs to the alanine racemase family.</text>
</comment>
<dbReference type="PANTHER" id="PTHR30511:SF0">
    <property type="entry name" value="ALANINE RACEMASE, CATABOLIC-RELATED"/>
    <property type="match status" value="1"/>
</dbReference>
<dbReference type="GO" id="GO:0005829">
    <property type="term" value="C:cytosol"/>
    <property type="evidence" value="ECO:0007669"/>
    <property type="project" value="TreeGrafter"/>
</dbReference>
<evidence type="ECO:0000313" key="10">
    <source>
        <dbReference type="Proteomes" id="UP000502894"/>
    </source>
</evidence>
<gene>
    <name evidence="9" type="primary">alr</name>
    <name evidence="9" type="ORF">TUM19329_12680</name>
</gene>
<feature type="modified residue" description="N6-(pyridoxal phosphate)lysine" evidence="5 6">
    <location>
        <position position="35"/>
    </location>
</feature>
<name>A0A6F8T416_9GAMM</name>
<sequence length="357" mass="39126">MTRPTKVLIEPGALVHNLLQIKRFAPNKKVVAMVKANAYGCGVSAVVPVLEGQVDAFGVACLEEALAIRALGSKTHCILFQGVFSNDEYHTAVQHQFGCALHNVRQLQWLLNTPLSSSIKIWLKVNTGMNRLGFKAQELQDVMHALHTCPWVDKSITLMTHLACADEPERRENAQQISSFQNIELSGVSQRSMANSAAIIALPQAHADVIRAGIMLYGVSPFTNQNAEQLGLIPVMRFRSAITAIHHNPPLAQVGYGGTWKSNKPSVIGVVAAGYGDGYPRHISANTPVWVKEREVAIVGRVSMDMLTIDLTDRPDVQIGDDVELWGEHIPVERIASSASTIGYELLCKITERVRQN</sequence>
<evidence type="ECO:0000256" key="3">
    <source>
        <dbReference type="ARBA" id="ARBA00022898"/>
    </source>
</evidence>
<evidence type="ECO:0000256" key="4">
    <source>
        <dbReference type="ARBA" id="ARBA00023235"/>
    </source>
</evidence>
<feature type="domain" description="Alanine racemase C-terminal" evidence="8">
    <location>
        <begin position="235"/>
        <end position="356"/>
    </location>
</feature>
<evidence type="ECO:0000256" key="1">
    <source>
        <dbReference type="ARBA" id="ARBA00000316"/>
    </source>
</evidence>
<dbReference type="KEGG" id="lant:TUM19329_12680"/>
<evidence type="ECO:0000256" key="6">
    <source>
        <dbReference type="PIRSR" id="PIRSR600821-50"/>
    </source>
</evidence>
<dbReference type="Gene3D" id="2.40.37.10">
    <property type="entry name" value="Lyase, Ornithine Decarboxylase, Chain A, domain 1"/>
    <property type="match status" value="1"/>
</dbReference>
<dbReference type="SUPFAM" id="SSF50621">
    <property type="entry name" value="Alanine racemase C-terminal domain-like"/>
    <property type="match status" value="1"/>
</dbReference>
<dbReference type="InterPro" id="IPR001608">
    <property type="entry name" value="Ala_racemase_N"/>
</dbReference>
<dbReference type="Pfam" id="PF00842">
    <property type="entry name" value="Ala_racemase_C"/>
    <property type="match status" value="1"/>
</dbReference>
<keyword evidence="10" id="KW-1185">Reference proteome</keyword>
<dbReference type="Proteomes" id="UP000502894">
    <property type="component" value="Chromosome"/>
</dbReference>
<feature type="binding site" evidence="5 7">
    <location>
        <position position="304"/>
    </location>
    <ligand>
        <name>substrate</name>
    </ligand>
</feature>
<dbReference type="Pfam" id="PF01168">
    <property type="entry name" value="Ala_racemase_N"/>
    <property type="match status" value="1"/>
</dbReference>
<dbReference type="PANTHER" id="PTHR30511">
    <property type="entry name" value="ALANINE RACEMASE"/>
    <property type="match status" value="1"/>
</dbReference>
<comment type="function">
    <text evidence="5">Catalyzes the interconversion of L-alanine and D-alanine. May also act on other amino acids.</text>
</comment>
<dbReference type="RefSeq" id="WP_173236645.1">
    <property type="nucleotide sequence ID" value="NZ_AP022839.1"/>
</dbReference>
<dbReference type="SMART" id="SM01005">
    <property type="entry name" value="Ala_racemase_C"/>
    <property type="match status" value="1"/>
</dbReference>
<evidence type="ECO:0000256" key="5">
    <source>
        <dbReference type="HAMAP-Rule" id="MF_01201"/>
    </source>
</evidence>
<dbReference type="HAMAP" id="MF_01201">
    <property type="entry name" value="Ala_racemase"/>
    <property type="match status" value="1"/>
</dbReference>
<feature type="binding site" evidence="5 7">
    <location>
        <position position="131"/>
    </location>
    <ligand>
        <name>substrate</name>
    </ligand>
</feature>
<feature type="active site" description="Proton acceptor; specific for L-alanine" evidence="5">
    <location>
        <position position="256"/>
    </location>
</feature>
<dbReference type="CDD" id="cd06827">
    <property type="entry name" value="PLPDE_III_AR_proteobact"/>
    <property type="match status" value="1"/>
</dbReference>
<accession>A0A6F8T416</accession>
<dbReference type="NCBIfam" id="TIGR00492">
    <property type="entry name" value="alr"/>
    <property type="match status" value="1"/>
</dbReference>
<dbReference type="InterPro" id="IPR000821">
    <property type="entry name" value="Ala_racemase"/>
</dbReference>
<dbReference type="EC" id="5.1.1.1" evidence="5"/>
<dbReference type="FunFam" id="3.20.20.10:FF:000002">
    <property type="entry name" value="Alanine racemase"/>
    <property type="match status" value="1"/>
</dbReference>
<dbReference type="PRINTS" id="PR00992">
    <property type="entry name" value="ALARACEMASE"/>
</dbReference>
<dbReference type="GO" id="GO:0008784">
    <property type="term" value="F:alanine racemase activity"/>
    <property type="evidence" value="ECO:0007669"/>
    <property type="project" value="UniProtKB-UniRule"/>
</dbReference>